<dbReference type="InterPro" id="IPR032808">
    <property type="entry name" value="DoxX"/>
</dbReference>
<keyword evidence="5 7" id="KW-1133">Transmembrane helix</keyword>
<dbReference type="RefSeq" id="WP_094967715.1">
    <property type="nucleotide sequence ID" value="NZ_NGJN01000002.1"/>
</dbReference>
<comment type="caution">
    <text evidence="8">The sequence shown here is derived from an EMBL/GenBank/DDBJ whole genome shotgun (WGS) entry which is preliminary data.</text>
</comment>
<protein>
    <recommendedName>
        <fullName evidence="10">DoxX family protein</fullName>
    </recommendedName>
</protein>
<evidence type="ECO:0000256" key="4">
    <source>
        <dbReference type="ARBA" id="ARBA00022692"/>
    </source>
</evidence>
<evidence type="ECO:0000256" key="3">
    <source>
        <dbReference type="ARBA" id="ARBA00022475"/>
    </source>
</evidence>
<reference evidence="8 9" key="1">
    <citation type="submission" date="2017-05" db="EMBL/GenBank/DDBJ databases">
        <title>The draft genome sequence of Idiomarina salinarum WNB302.</title>
        <authorList>
            <person name="Sun Y."/>
            <person name="Chen B."/>
            <person name="Du Z."/>
        </authorList>
    </citation>
    <scope>NUCLEOTIDE SEQUENCE [LARGE SCALE GENOMIC DNA]</scope>
    <source>
        <strain evidence="8 9">WNB302</strain>
    </source>
</reference>
<keyword evidence="6 7" id="KW-0472">Membrane</keyword>
<comment type="subcellular location">
    <subcellularLocation>
        <location evidence="1">Cell membrane</location>
        <topology evidence="1">Multi-pass membrane protein</topology>
    </subcellularLocation>
</comment>
<evidence type="ECO:0000256" key="5">
    <source>
        <dbReference type="ARBA" id="ARBA00022989"/>
    </source>
</evidence>
<dbReference type="AlphaFoldDB" id="A0A265UYI3"/>
<keyword evidence="3" id="KW-1003">Cell membrane</keyword>
<organism evidence="8 9">
    <name type="scientific">Winogradskyella aurantia</name>
    <dbReference type="NCBI Taxonomy" id="1915063"/>
    <lineage>
        <taxon>Bacteria</taxon>
        <taxon>Pseudomonadati</taxon>
        <taxon>Bacteroidota</taxon>
        <taxon>Flavobacteriia</taxon>
        <taxon>Flavobacteriales</taxon>
        <taxon>Flavobacteriaceae</taxon>
        <taxon>Winogradskyella</taxon>
    </lineage>
</organism>
<keyword evidence="4 7" id="KW-0812">Transmembrane</keyword>
<evidence type="ECO:0000313" key="9">
    <source>
        <dbReference type="Proteomes" id="UP000216840"/>
    </source>
</evidence>
<dbReference type="Proteomes" id="UP000216840">
    <property type="component" value="Unassembled WGS sequence"/>
</dbReference>
<evidence type="ECO:0000313" key="8">
    <source>
        <dbReference type="EMBL" id="OZV70127.1"/>
    </source>
</evidence>
<dbReference type="PANTHER" id="PTHR33452:SF1">
    <property type="entry name" value="INNER MEMBRANE PROTEIN YPHA-RELATED"/>
    <property type="match status" value="1"/>
</dbReference>
<evidence type="ECO:0000256" key="1">
    <source>
        <dbReference type="ARBA" id="ARBA00004651"/>
    </source>
</evidence>
<feature type="transmembrane region" description="Helical" evidence="7">
    <location>
        <begin position="94"/>
        <end position="110"/>
    </location>
</feature>
<dbReference type="PANTHER" id="PTHR33452">
    <property type="entry name" value="OXIDOREDUCTASE CATD-RELATED"/>
    <property type="match status" value="1"/>
</dbReference>
<feature type="transmembrane region" description="Helical" evidence="7">
    <location>
        <begin position="63"/>
        <end position="87"/>
    </location>
</feature>
<name>A0A265UYI3_9FLAO</name>
<dbReference type="InterPro" id="IPR051907">
    <property type="entry name" value="DoxX-like_oxidoreductase"/>
</dbReference>
<evidence type="ECO:0000256" key="2">
    <source>
        <dbReference type="ARBA" id="ARBA00006679"/>
    </source>
</evidence>
<dbReference type="GO" id="GO:0005886">
    <property type="term" value="C:plasma membrane"/>
    <property type="evidence" value="ECO:0007669"/>
    <property type="project" value="UniProtKB-SubCell"/>
</dbReference>
<evidence type="ECO:0008006" key="10">
    <source>
        <dbReference type="Google" id="ProtNLM"/>
    </source>
</evidence>
<comment type="similarity">
    <text evidence="2">Belongs to the DoxX family.</text>
</comment>
<sequence>MNNKIKAFLFGGNQQNSISQNIGFLLLRFFVGLALCTVFEKFFPKNGIWGPQEWFIQDTANMGFPFPTFFAWVAVLSEFFGGILLMLGLLTRPAALLNVFVTFTATFIYHNGDIGNSGLTSFFFMIMCLCILLFGPGKFSLDYFINRKLVKKMANISAVLLLLLSFNYATGQANVYSMPYQTEAIAIDTSKVQFYLKNNSILPKKVTLIIYQPQQEGNNTLVKWFLPFQKVKFELPVKSKIYMASDSQVDTVMQGKRIDSDKPFLSVEKKMSNATLKLNNRE</sequence>
<feature type="transmembrane region" description="Helical" evidence="7">
    <location>
        <begin position="122"/>
        <end position="141"/>
    </location>
</feature>
<evidence type="ECO:0000256" key="7">
    <source>
        <dbReference type="SAM" id="Phobius"/>
    </source>
</evidence>
<accession>A0A265UYI3</accession>
<dbReference type="Pfam" id="PF07681">
    <property type="entry name" value="DoxX"/>
    <property type="match status" value="1"/>
</dbReference>
<evidence type="ECO:0000256" key="6">
    <source>
        <dbReference type="ARBA" id="ARBA00023136"/>
    </source>
</evidence>
<dbReference type="OrthoDB" id="879806at2"/>
<feature type="transmembrane region" description="Helical" evidence="7">
    <location>
        <begin position="21"/>
        <end position="43"/>
    </location>
</feature>
<keyword evidence="9" id="KW-1185">Reference proteome</keyword>
<proteinExistence type="inferred from homology"/>
<feature type="transmembrane region" description="Helical" evidence="7">
    <location>
        <begin position="153"/>
        <end position="170"/>
    </location>
</feature>
<gene>
    <name evidence="8" type="ORF">CA834_05795</name>
</gene>
<dbReference type="EMBL" id="NGJN01000002">
    <property type="protein sequence ID" value="OZV70127.1"/>
    <property type="molecule type" value="Genomic_DNA"/>
</dbReference>